<evidence type="ECO:0000256" key="7">
    <source>
        <dbReference type="ARBA" id="ARBA00023010"/>
    </source>
</evidence>
<keyword evidence="7 9" id="KW-0811">Translocation</keyword>
<keyword evidence="4 9" id="KW-0812">Transmembrane</keyword>
<organism evidence="10 11">
    <name type="scientific">Candidatus Portnoybacteria bacterium CG_4_10_14_0_2_um_filter_43_36</name>
    <dbReference type="NCBI Taxonomy" id="1974798"/>
    <lineage>
        <taxon>Bacteria</taxon>
        <taxon>Candidatus Portnoyibacteriota</taxon>
    </lineage>
</organism>
<dbReference type="InterPro" id="IPR004692">
    <property type="entry name" value="SecG"/>
</dbReference>
<feature type="transmembrane region" description="Helical" evidence="9">
    <location>
        <begin position="6"/>
        <end position="22"/>
    </location>
</feature>
<comment type="subcellular location">
    <subcellularLocation>
        <location evidence="9">Cell membrane</location>
        <topology evidence="9">Multi-pass membrane protein</topology>
    </subcellularLocation>
    <subcellularLocation>
        <location evidence="1">Membrane</location>
        <topology evidence="1">Multi-pass membrane protein</topology>
    </subcellularLocation>
</comment>
<keyword evidence="9" id="KW-1003">Cell membrane</keyword>
<dbReference type="EMBL" id="PFOH01000038">
    <property type="protein sequence ID" value="PIZ69463.1"/>
    <property type="molecule type" value="Genomic_DNA"/>
</dbReference>
<sequence length="73" mass="7685">MHQTLLISQIAVSGLLIAAILLQQRGTGGSSIFGGIGGGESYYTKRGFEKVIFIATIILSGLFVVSAFLNLLI</sequence>
<dbReference type="GO" id="GO:0009306">
    <property type="term" value="P:protein secretion"/>
    <property type="evidence" value="ECO:0007669"/>
    <property type="project" value="UniProtKB-UniRule"/>
</dbReference>
<evidence type="ECO:0000256" key="9">
    <source>
        <dbReference type="RuleBase" id="RU365087"/>
    </source>
</evidence>
<evidence type="ECO:0000256" key="2">
    <source>
        <dbReference type="ARBA" id="ARBA00008445"/>
    </source>
</evidence>
<keyword evidence="3 9" id="KW-0813">Transport</keyword>
<evidence type="ECO:0000256" key="6">
    <source>
        <dbReference type="ARBA" id="ARBA00022989"/>
    </source>
</evidence>
<evidence type="ECO:0000256" key="3">
    <source>
        <dbReference type="ARBA" id="ARBA00022448"/>
    </source>
</evidence>
<dbReference type="AlphaFoldDB" id="A0A2M7UE07"/>
<comment type="function">
    <text evidence="9">Involved in protein export. Participates in an early event of protein translocation.</text>
</comment>
<keyword evidence="8 9" id="KW-0472">Membrane</keyword>
<gene>
    <name evidence="10" type="primary">secG</name>
    <name evidence="10" type="ORF">COY10_01480</name>
</gene>
<comment type="caution">
    <text evidence="10">The sequence shown here is derived from an EMBL/GenBank/DDBJ whole genome shotgun (WGS) entry which is preliminary data.</text>
</comment>
<dbReference type="GO" id="GO:0005886">
    <property type="term" value="C:plasma membrane"/>
    <property type="evidence" value="ECO:0007669"/>
    <property type="project" value="UniProtKB-SubCell"/>
</dbReference>
<proteinExistence type="inferred from homology"/>
<evidence type="ECO:0000256" key="8">
    <source>
        <dbReference type="ARBA" id="ARBA00023136"/>
    </source>
</evidence>
<accession>A0A2M7UE07</accession>
<name>A0A2M7UE07_9BACT</name>
<protein>
    <recommendedName>
        <fullName evidence="9">Protein-export membrane protein SecG</fullName>
    </recommendedName>
</protein>
<dbReference type="Proteomes" id="UP000231688">
    <property type="component" value="Unassembled WGS sequence"/>
</dbReference>
<evidence type="ECO:0000256" key="5">
    <source>
        <dbReference type="ARBA" id="ARBA00022927"/>
    </source>
</evidence>
<evidence type="ECO:0000313" key="11">
    <source>
        <dbReference type="Proteomes" id="UP000231688"/>
    </source>
</evidence>
<evidence type="ECO:0000256" key="1">
    <source>
        <dbReference type="ARBA" id="ARBA00004141"/>
    </source>
</evidence>
<dbReference type="Pfam" id="PF03840">
    <property type="entry name" value="SecG"/>
    <property type="match status" value="1"/>
</dbReference>
<reference evidence="11" key="1">
    <citation type="submission" date="2017-09" db="EMBL/GenBank/DDBJ databases">
        <title>Depth-based differentiation of microbial function through sediment-hosted aquifers and enrichment of novel symbionts in the deep terrestrial subsurface.</title>
        <authorList>
            <person name="Probst A.J."/>
            <person name="Ladd B."/>
            <person name="Jarett J.K."/>
            <person name="Geller-Mcgrath D.E."/>
            <person name="Sieber C.M.K."/>
            <person name="Emerson J.B."/>
            <person name="Anantharaman K."/>
            <person name="Thomas B.C."/>
            <person name="Malmstrom R."/>
            <person name="Stieglmeier M."/>
            <person name="Klingl A."/>
            <person name="Woyke T."/>
            <person name="Ryan C.M."/>
            <person name="Banfield J.F."/>
        </authorList>
    </citation>
    <scope>NUCLEOTIDE SEQUENCE [LARGE SCALE GENOMIC DNA]</scope>
</reference>
<feature type="transmembrane region" description="Helical" evidence="9">
    <location>
        <begin position="51"/>
        <end position="72"/>
    </location>
</feature>
<dbReference type="NCBIfam" id="TIGR00810">
    <property type="entry name" value="secG"/>
    <property type="match status" value="1"/>
</dbReference>
<keyword evidence="6 9" id="KW-1133">Transmembrane helix</keyword>
<evidence type="ECO:0000256" key="4">
    <source>
        <dbReference type="ARBA" id="ARBA00022692"/>
    </source>
</evidence>
<evidence type="ECO:0000313" key="10">
    <source>
        <dbReference type="EMBL" id="PIZ69463.1"/>
    </source>
</evidence>
<keyword evidence="5 9" id="KW-0653">Protein transport</keyword>
<comment type="similarity">
    <text evidence="2 9">Belongs to the SecG family.</text>
</comment>
<dbReference type="GO" id="GO:0015450">
    <property type="term" value="F:protein-transporting ATPase activity"/>
    <property type="evidence" value="ECO:0007669"/>
    <property type="project" value="UniProtKB-UniRule"/>
</dbReference>